<dbReference type="InParanoid" id="A0A5C7EQI6"/>
<dbReference type="SUPFAM" id="SSF51621">
    <property type="entry name" value="Phosphoenolpyruvate/pyruvate domain"/>
    <property type="match status" value="1"/>
</dbReference>
<dbReference type="GO" id="GO:0015977">
    <property type="term" value="P:carbon fixation"/>
    <property type="evidence" value="ECO:0007669"/>
    <property type="project" value="UniProtKB-UniRule"/>
</dbReference>
<evidence type="ECO:0000256" key="12">
    <source>
        <dbReference type="PROSITE-ProRule" id="PRU10112"/>
    </source>
</evidence>
<keyword evidence="14" id="KW-1185">Reference proteome</keyword>
<dbReference type="RefSeq" id="WP_147800701.1">
    <property type="nucleotide sequence ID" value="NZ_VPFL01000021.1"/>
</dbReference>
<dbReference type="GO" id="GO:0006107">
    <property type="term" value="P:oxaloacetate metabolic process"/>
    <property type="evidence" value="ECO:0007669"/>
    <property type="project" value="UniProtKB-UniRule"/>
</dbReference>
<evidence type="ECO:0000256" key="2">
    <source>
        <dbReference type="ARBA" id="ARBA00003670"/>
    </source>
</evidence>
<accession>A0A5C7EQI6</accession>
<dbReference type="InterPro" id="IPR033129">
    <property type="entry name" value="PEPCASE_His_AS"/>
</dbReference>
<comment type="caution">
    <text evidence="13">The sequence shown here is derived from an EMBL/GenBank/DDBJ whole genome shotgun (WGS) entry which is preliminary data.</text>
</comment>
<evidence type="ECO:0000256" key="8">
    <source>
        <dbReference type="ARBA" id="ARBA00023300"/>
    </source>
</evidence>
<dbReference type="PROSITE" id="PS00393">
    <property type="entry name" value="PEPCASE_2"/>
    <property type="match status" value="1"/>
</dbReference>
<evidence type="ECO:0000256" key="6">
    <source>
        <dbReference type="ARBA" id="ARBA00022842"/>
    </source>
</evidence>
<dbReference type="EMBL" id="VPFL01000021">
    <property type="protein sequence ID" value="TXF10808.1"/>
    <property type="molecule type" value="Genomic_DNA"/>
</dbReference>
<dbReference type="PANTHER" id="PTHR30523:SF6">
    <property type="entry name" value="PHOSPHOENOLPYRUVATE CARBOXYLASE"/>
    <property type="match status" value="1"/>
</dbReference>
<comment type="function">
    <text evidence="2 10">Forms oxaloacetate, a four-carbon dicarboxylic acid source for the tricarboxylic acid cycle.</text>
</comment>
<comment type="similarity">
    <text evidence="3 10">Belongs to the PEPCase type 1 family.</text>
</comment>
<gene>
    <name evidence="10" type="primary">ppc</name>
    <name evidence="13" type="ORF">FR698_13370</name>
</gene>
<dbReference type="InterPro" id="IPR018129">
    <property type="entry name" value="PEP_COase_Lys_AS"/>
</dbReference>
<evidence type="ECO:0000256" key="11">
    <source>
        <dbReference type="PROSITE-ProRule" id="PRU10111"/>
    </source>
</evidence>
<dbReference type="FunCoup" id="A0A5C7EQI6">
    <property type="interactions" value="353"/>
</dbReference>
<dbReference type="Pfam" id="PF00311">
    <property type="entry name" value="PEPcase"/>
    <property type="match status" value="1"/>
</dbReference>
<keyword evidence="8 10" id="KW-0120">Carbon dioxide fixation</keyword>
<evidence type="ECO:0000256" key="4">
    <source>
        <dbReference type="ARBA" id="ARBA00012305"/>
    </source>
</evidence>
<dbReference type="GO" id="GO:0006099">
    <property type="term" value="P:tricarboxylic acid cycle"/>
    <property type="evidence" value="ECO:0007669"/>
    <property type="project" value="InterPro"/>
</dbReference>
<evidence type="ECO:0000256" key="10">
    <source>
        <dbReference type="HAMAP-Rule" id="MF_00595"/>
    </source>
</evidence>
<evidence type="ECO:0000313" key="13">
    <source>
        <dbReference type="EMBL" id="TXF10808.1"/>
    </source>
</evidence>
<dbReference type="PRINTS" id="PR00150">
    <property type="entry name" value="PEPCARBXLASE"/>
</dbReference>
<dbReference type="InterPro" id="IPR022805">
    <property type="entry name" value="PEP_COase_bac/pln-type"/>
</dbReference>
<organism evidence="13 14">
    <name type="scientific">Pelomicrobium methylotrophicum</name>
    <dbReference type="NCBI Taxonomy" id="2602750"/>
    <lineage>
        <taxon>Bacteria</taxon>
        <taxon>Pseudomonadati</taxon>
        <taxon>Pseudomonadota</taxon>
        <taxon>Hydrogenophilia</taxon>
        <taxon>Hydrogenophilia incertae sedis</taxon>
        <taxon>Pelomicrobium</taxon>
    </lineage>
</organism>
<evidence type="ECO:0000256" key="3">
    <source>
        <dbReference type="ARBA" id="ARBA00008346"/>
    </source>
</evidence>
<feature type="active site" evidence="10 12">
    <location>
        <position position="584"/>
    </location>
</feature>
<dbReference type="OrthoDB" id="5287273at2"/>
<evidence type="ECO:0000256" key="7">
    <source>
        <dbReference type="ARBA" id="ARBA00023239"/>
    </source>
</evidence>
<dbReference type="HAMAP" id="MF_00595">
    <property type="entry name" value="PEPcase_type1"/>
    <property type="match status" value="1"/>
</dbReference>
<name>A0A5C7EQI6_9PROT</name>
<dbReference type="GO" id="GO:0000287">
    <property type="term" value="F:magnesium ion binding"/>
    <property type="evidence" value="ECO:0007669"/>
    <property type="project" value="UniProtKB-UniRule"/>
</dbReference>
<keyword evidence="13" id="KW-0670">Pyruvate</keyword>
<protein>
    <recommendedName>
        <fullName evidence="5 10">Phosphoenolpyruvate carboxylase</fullName>
        <shortName evidence="10">PEPC</shortName>
        <shortName evidence="10">PEPCase</shortName>
        <ecNumber evidence="4 10">4.1.1.31</ecNumber>
    </recommendedName>
</protein>
<evidence type="ECO:0000256" key="9">
    <source>
        <dbReference type="ARBA" id="ARBA00048995"/>
    </source>
</evidence>
<dbReference type="Proteomes" id="UP000321201">
    <property type="component" value="Unassembled WGS sequence"/>
</dbReference>
<keyword evidence="6 10" id="KW-0460">Magnesium</keyword>
<comment type="subunit">
    <text evidence="10">Homotetramer.</text>
</comment>
<dbReference type="PROSITE" id="PS00781">
    <property type="entry name" value="PEPCASE_1"/>
    <property type="match status" value="1"/>
</dbReference>
<comment type="cofactor">
    <cofactor evidence="1 10">
        <name>Mg(2+)</name>
        <dbReference type="ChEBI" id="CHEBI:18420"/>
    </cofactor>
</comment>
<evidence type="ECO:0000256" key="1">
    <source>
        <dbReference type="ARBA" id="ARBA00001946"/>
    </source>
</evidence>
<dbReference type="NCBIfam" id="NF000584">
    <property type="entry name" value="PRK00009.1"/>
    <property type="match status" value="1"/>
</dbReference>
<dbReference type="GO" id="GO:0008964">
    <property type="term" value="F:phosphoenolpyruvate carboxylase activity"/>
    <property type="evidence" value="ECO:0007669"/>
    <property type="project" value="UniProtKB-UniRule"/>
</dbReference>
<dbReference type="PANTHER" id="PTHR30523">
    <property type="entry name" value="PHOSPHOENOLPYRUVATE CARBOXYLASE"/>
    <property type="match status" value="1"/>
</dbReference>
<sequence length="923" mass="103519">MNTPLAEGAVDKDLPLREDIRLLGRILGDTLRAQEGEAAFELIESIRKTAIRFRREDDPEARRDLEAILNGLSHRETIVVVRAFGFFSQLANIAEDQHHNRRRRAHAMAGSPHQDGSVARAVERLKEAGVPAERVTAFFERALVAPVLTAHPTEVQRQSILNRQLDIARLLAERSREALTPEELAENEEALRRAVLTLWQTRLLRLTRLNVEDEIENSLAYYRHTFLEQVPRLYAELEDLLSQHYGREEDAPLPPFFRIGSWIGGDRDGNPFVTARMLEHALRSQNALAMDFLLGETHRLGAELSMSTRLTGATPELERLAEASPDRAVGRSDELYRRALIGIYARLAATAKAFGHVVLERHPVGDAPPYNSANELVADLDVLDESLRRNGSRLIARGRLRRLRCAARVFGFHLAPVDLRQHSGMHQQVVAELFERAGTADYLALSETQRRALLLAELASPRPLTSPFLDYSETTREELAVLRTAAEIRRRFGPDAVPTYIVSKTDDVSDLLEVALLLKEVGLLAPGPAPRSEMNLVPLFETIADLRRCPSIMETLFSLPWYRALLVSRGEVQEVMLGYSDSNKDGGFLTSNWELYKAQVALVEVFRRHGVALRLFHGRGGTVGRGGGPSYQAIKAQPPGAVTGQIRITEQGEVIGSKYSDPHIGRRNLETLIAATLEATLLADGHATDRAPEYHEAMEEISEAAYRAYRSLVYETPGFEEFFRAATPIRELSELNIGSRPASRSRSDRIEDLRAIPWVFSWSLARMLLPGWYGFGSAVEAYLARHGEPGLERLQAMYREWAFFSTLLSNMDQVLAKSDMAIASRYAGLVQDAKLREHVFGRIRSEWQKTLSYLFAVTGHRELLEDNPALARSLRNRAPYIDPLNHLQVELLRRHRAGDADPTVKRAIHITINGVASALRNSG</sequence>
<dbReference type="InterPro" id="IPR015813">
    <property type="entry name" value="Pyrv/PenolPyrv_kinase-like_dom"/>
</dbReference>
<keyword evidence="7 10" id="KW-0456">Lyase</keyword>
<dbReference type="InterPro" id="IPR021135">
    <property type="entry name" value="PEP_COase"/>
</dbReference>
<comment type="catalytic activity">
    <reaction evidence="9 10">
        <text>oxaloacetate + phosphate = phosphoenolpyruvate + hydrogencarbonate</text>
        <dbReference type="Rhea" id="RHEA:28370"/>
        <dbReference type="ChEBI" id="CHEBI:16452"/>
        <dbReference type="ChEBI" id="CHEBI:17544"/>
        <dbReference type="ChEBI" id="CHEBI:43474"/>
        <dbReference type="ChEBI" id="CHEBI:58702"/>
        <dbReference type="EC" id="4.1.1.31"/>
    </reaction>
</comment>
<proteinExistence type="inferred from homology"/>
<dbReference type="Gene3D" id="1.20.1440.90">
    <property type="entry name" value="Phosphoenolpyruvate/pyruvate domain"/>
    <property type="match status" value="1"/>
</dbReference>
<feature type="active site" evidence="10 11">
    <location>
        <position position="151"/>
    </location>
</feature>
<evidence type="ECO:0000256" key="5">
    <source>
        <dbReference type="ARBA" id="ARBA00022419"/>
    </source>
</evidence>
<evidence type="ECO:0000313" key="14">
    <source>
        <dbReference type="Proteomes" id="UP000321201"/>
    </source>
</evidence>
<dbReference type="GO" id="GO:0005829">
    <property type="term" value="C:cytosol"/>
    <property type="evidence" value="ECO:0007669"/>
    <property type="project" value="TreeGrafter"/>
</dbReference>
<dbReference type="AlphaFoldDB" id="A0A5C7EQI6"/>
<reference evidence="13 14" key="1">
    <citation type="submission" date="2019-08" db="EMBL/GenBank/DDBJ databases">
        <title>Pelomicrobium methylotrophicum gen. nov., sp. nov. a moderately thermophilic, facultatively anaerobic, lithoautotrophic and methylotrophic bacterium isolated from a terrestrial mud volcano.</title>
        <authorList>
            <person name="Slobodkina G.B."/>
            <person name="Merkel A.Y."/>
            <person name="Slobodkin A.I."/>
        </authorList>
    </citation>
    <scope>NUCLEOTIDE SEQUENCE [LARGE SCALE GENOMIC DNA]</scope>
    <source>
        <strain evidence="13 14">SM250</strain>
    </source>
</reference>
<dbReference type="EC" id="4.1.1.31" evidence="4 10"/>